<name>A0A0L0NJS2_TOLOC</name>
<feature type="region of interest" description="Disordered" evidence="1">
    <location>
        <begin position="81"/>
        <end position="107"/>
    </location>
</feature>
<accession>A0A0L0NJS2</accession>
<sequence length="243" mass="27395">MGIWYWTDKGCNLRVYGNVYKVPDIEQKKVDDLANVLIVTSVDRLSKSEQDQAGILTRSIFVVQQGEESVTKKMVDDVTVRPNASGGAVDAKGDAQRDAEEPDSGNARAYLVPPKDVTVISDIDDILWATKISGPKEDLLNTLAQPFTAWMNMPQIYANWSSSISNMHFHCLTTTPMQATRDYMDFIYRTYPLGSFDTRPLNFSDISATLKIRKFLLDKMFRTLPQRKFVLVVDTSNHDIMAA</sequence>
<dbReference type="Proteomes" id="UP000036947">
    <property type="component" value="Unassembled WGS sequence"/>
</dbReference>
<dbReference type="GO" id="GO:0030479">
    <property type="term" value="C:actin cortical patch"/>
    <property type="evidence" value="ECO:0007669"/>
    <property type="project" value="TreeGrafter"/>
</dbReference>
<evidence type="ECO:0000259" key="2">
    <source>
        <dbReference type="Pfam" id="PF09949"/>
    </source>
</evidence>
<dbReference type="Pfam" id="PF09949">
    <property type="entry name" value="APP1_cat"/>
    <property type="match status" value="1"/>
</dbReference>
<dbReference type="STRING" id="1163406.A0A0L0NJS2"/>
<dbReference type="EMBL" id="LFRF01000002">
    <property type="protein sequence ID" value="KND94288.1"/>
    <property type="molecule type" value="Genomic_DNA"/>
</dbReference>
<proteinExistence type="predicted"/>
<protein>
    <recommendedName>
        <fullName evidence="2">Phosphatidate phosphatase APP1 catalytic domain-containing protein</fullName>
    </recommendedName>
</protein>
<dbReference type="InterPro" id="IPR052935">
    <property type="entry name" value="Mg2+_PAP"/>
</dbReference>
<dbReference type="AlphaFoldDB" id="A0A0L0NJS2"/>
<reference evidence="3 4" key="1">
    <citation type="journal article" date="2015" name="BMC Genomics">
        <title>The genome of the truffle-parasite Tolypocladium ophioglossoides and the evolution of antifungal peptaibiotics.</title>
        <authorList>
            <person name="Quandt C.A."/>
            <person name="Bushley K.E."/>
            <person name="Spatafora J.W."/>
        </authorList>
    </citation>
    <scope>NUCLEOTIDE SEQUENCE [LARGE SCALE GENOMIC DNA]</scope>
    <source>
        <strain evidence="3 4">CBS 100239</strain>
    </source>
</reference>
<organism evidence="3 4">
    <name type="scientific">Tolypocladium ophioglossoides (strain CBS 100239)</name>
    <name type="common">Snaketongue truffleclub</name>
    <name type="synonym">Elaphocordyceps ophioglossoides</name>
    <dbReference type="NCBI Taxonomy" id="1163406"/>
    <lineage>
        <taxon>Eukaryota</taxon>
        <taxon>Fungi</taxon>
        <taxon>Dikarya</taxon>
        <taxon>Ascomycota</taxon>
        <taxon>Pezizomycotina</taxon>
        <taxon>Sordariomycetes</taxon>
        <taxon>Hypocreomycetidae</taxon>
        <taxon>Hypocreales</taxon>
        <taxon>Ophiocordycipitaceae</taxon>
        <taxon>Tolypocladium</taxon>
    </lineage>
</organism>
<evidence type="ECO:0000313" key="4">
    <source>
        <dbReference type="Proteomes" id="UP000036947"/>
    </source>
</evidence>
<dbReference type="InterPro" id="IPR019236">
    <property type="entry name" value="APP1_cat"/>
</dbReference>
<comment type="caution">
    <text evidence="3">The sequence shown here is derived from an EMBL/GenBank/DDBJ whole genome shotgun (WGS) entry which is preliminary data.</text>
</comment>
<dbReference type="PANTHER" id="PTHR28208:SF2">
    <property type="entry name" value="PHOSPHATIDATE PHOSPHATASE APP1 CATALYTIC DOMAIN-CONTAINING PROTEIN"/>
    <property type="match status" value="1"/>
</dbReference>
<keyword evidence="4" id="KW-1185">Reference proteome</keyword>
<evidence type="ECO:0000313" key="3">
    <source>
        <dbReference type="EMBL" id="KND94288.1"/>
    </source>
</evidence>
<dbReference type="OrthoDB" id="414243at2759"/>
<dbReference type="GO" id="GO:0008195">
    <property type="term" value="F:phosphatidate phosphatase activity"/>
    <property type="evidence" value="ECO:0007669"/>
    <property type="project" value="InterPro"/>
</dbReference>
<dbReference type="PANTHER" id="PTHR28208">
    <property type="entry name" value="PHOSPHATIDATE PHOSPHATASE APP1"/>
    <property type="match status" value="1"/>
</dbReference>
<feature type="domain" description="Phosphatidate phosphatase APP1 catalytic" evidence="2">
    <location>
        <begin position="117"/>
        <end position="240"/>
    </location>
</feature>
<evidence type="ECO:0000256" key="1">
    <source>
        <dbReference type="SAM" id="MobiDB-lite"/>
    </source>
</evidence>
<gene>
    <name evidence="3" type="ORF">TOPH_01230</name>
</gene>